<dbReference type="GO" id="GO:0006888">
    <property type="term" value="P:endoplasmic reticulum to Golgi vesicle-mediated transport"/>
    <property type="evidence" value="ECO:0007669"/>
    <property type="project" value="TreeGrafter"/>
</dbReference>
<keyword evidence="16" id="KW-1185">Reference proteome</keyword>
<evidence type="ECO:0000256" key="11">
    <source>
        <dbReference type="SAM" id="MobiDB-lite"/>
    </source>
</evidence>
<evidence type="ECO:0000256" key="10">
    <source>
        <dbReference type="PIRNR" id="PIRNR005727"/>
    </source>
</evidence>
<keyword evidence="7 10" id="KW-0333">Golgi apparatus</keyword>
<accession>A0A066VH23</accession>
<dbReference type="InterPro" id="IPR011710">
    <property type="entry name" value="Coatomer_bsu_C"/>
</dbReference>
<dbReference type="InterPro" id="IPR029446">
    <property type="entry name" value="COPB1_appendage_platform_dom"/>
</dbReference>
<evidence type="ECO:0000256" key="4">
    <source>
        <dbReference type="ARBA" id="ARBA00022737"/>
    </source>
</evidence>
<dbReference type="GeneID" id="25266155"/>
<evidence type="ECO:0000259" key="12">
    <source>
        <dbReference type="Pfam" id="PF01602"/>
    </source>
</evidence>
<feature type="region of interest" description="Disordered" evidence="11">
    <location>
        <begin position="507"/>
        <end position="533"/>
    </location>
</feature>
<dbReference type="OMA" id="IYKNFDW"/>
<keyword evidence="2 10" id="KW-0813">Transport</keyword>
<comment type="subunit">
    <text evidence="10">Oligomeric complex that consists of at least the alpha, beta, beta', gamma, delta, epsilon and zeta subunits.</text>
</comment>
<evidence type="ECO:0000256" key="3">
    <source>
        <dbReference type="ARBA" id="ARBA00022490"/>
    </source>
</evidence>
<gene>
    <name evidence="15" type="ORF">K437DRAFT_270233</name>
</gene>
<evidence type="ECO:0000256" key="8">
    <source>
        <dbReference type="ARBA" id="ARBA00023136"/>
    </source>
</evidence>
<dbReference type="RefSeq" id="XP_013241094.1">
    <property type="nucleotide sequence ID" value="XM_013385640.1"/>
</dbReference>
<dbReference type="Pfam" id="PF07718">
    <property type="entry name" value="Coatamer_beta_C"/>
    <property type="match status" value="1"/>
</dbReference>
<dbReference type="InterPro" id="IPR016024">
    <property type="entry name" value="ARM-type_fold"/>
</dbReference>
<comment type="function">
    <text evidence="10">The coatomer is a cytosolic protein complex that binds to dilysine motifs and reversibly associates with Golgi non-clathrin-coated vesicles, which further mediate biosynthetic protein transport from the ER, via the Golgi up to the trans Golgi network. Coatomer complex is required for budding from Golgi membranes, and is essential for the retrograde Golgi-to-ER transport of dilysine-tagged proteins.</text>
</comment>
<dbReference type="InterPro" id="IPR016460">
    <property type="entry name" value="COPB1"/>
</dbReference>
<dbReference type="GO" id="GO:0006886">
    <property type="term" value="P:intracellular protein transport"/>
    <property type="evidence" value="ECO:0007669"/>
    <property type="project" value="InterPro"/>
</dbReference>
<dbReference type="FunFam" id="1.25.10.10:FF:000451">
    <property type="entry name" value="Coatomer subunit beta"/>
    <property type="match status" value="1"/>
</dbReference>
<dbReference type="InParanoid" id="A0A066VH23"/>
<dbReference type="AlphaFoldDB" id="A0A066VH23"/>
<dbReference type="Pfam" id="PF01602">
    <property type="entry name" value="Adaptin_N"/>
    <property type="match status" value="1"/>
</dbReference>
<dbReference type="FunCoup" id="A0A066VH23">
    <property type="interactions" value="616"/>
</dbReference>
<dbReference type="PIRSF" id="PIRSF005727">
    <property type="entry name" value="Coatomer_beta_subunit"/>
    <property type="match status" value="1"/>
</dbReference>
<protein>
    <recommendedName>
        <fullName evidence="10">Coatomer subunit beta</fullName>
    </recommendedName>
    <alternativeName>
        <fullName evidence="10">Beta-coat protein</fullName>
    </alternativeName>
</protein>
<dbReference type="Proteomes" id="UP000027361">
    <property type="component" value="Unassembled WGS sequence"/>
</dbReference>
<dbReference type="Pfam" id="PF14806">
    <property type="entry name" value="Coatomer_b_Cpla"/>
    <property type="match status" value="1"/>
</dbReference>
<dbReference type="EMBL" id="JMSN01000102">
    <property type="protein sequence ID" value="KDN39613.1"/>
    <property type="molecule type" value="Genomic_DNA"/>
</dbReference>
<comment type="subcellular location">
    <subcellularLocation>
        <location evidence="10">Cytoplasm</location>
    </subcellularLocation>
    <subcellularLocation>
        <location evidence="1 10">Golgi apparatus membrane</location>
        <topology evidence="1 10">Peripheral membrane protein</topology>
        <orientation evidence="1 10">Cytoplasmic side</orientation>
    </subcellularLocation>
    <subcellularLocation>
        <location evidence="10">Cytoplasmic vesicle</location>
        <location evidence="10">COPI-coated vesicle membrane</location>
        <topology evidence="10">Peripheral membrane protein</topology>
        <orientation evidence="10">Cytoplasmic side</orientation>
    </subcellularLocation>
</comment>
<keyword evidence="3 10" id="KW-0963">Cytoplasm</keyword>
<evidence type="ECO:0000313" key="15">
    <source>
        <dbReference type="EMBL" id="KDN39613.1"/>
    </source>
</evidence>
<evidence type="ECO:0000256" key="7">
    <source>
        <dbReference type="ARBA" id="ARBA00023034"/>
    </source>
</evidence>
<dbReference type="GO" id="GO:0000139">
    <property type="term" value="C:Golgi membrane"/>
    <property type="evidence" value="ECO:0007669"/>
    <property type="project" value="UniProtKB-SubCell"/>
</dbReference>
<dbReference type="GO" id="GO:0006891">
    <property type="term" value="P:intra-Golgi vesicle-mediated transport"/>
    <property type="evidence" value="ECO:0007669"/>
    <property type="project" value="TreeGrafter"/>
</dbReference>
<keyword evidence="9 10" id="KW-0968">Cytoplasmic vesicle</keyword>
<dbReference type="SUPFAM" id="SSF48371">
    <property type="entry name" value="ARM repeat"/>
    <property type="match status" value="1"/>
</dbReference>
<dbReference type="InterPro" id="IPR002553">
    <property type="entry name" value="Clathrin/coatomer_adapt-like_N"/>
</dbReference>
<dbReference type="InterPro" id="IPR011989">
    <property type="entry name" value="ARM-like"/>
</dbReference>
<keyword evidence="4" id="KW-0677">Repeat</keyword>
<dbReference type="HOGENOM" id="CLU_006949_0_0_1"/>
<dbReference type="PANTHER" id="PTHR10635">
    <property type="entry name" value="COATOMER SUBUNIT BETA"/>
    <property type="match status" value="1"/>
</dbReference>
<organism evidence="15 16">
    <name type="scientific">Tilletiaria anomala (strain ATCC 24038 / CBS 436.72 / UBC 951)</name>
    <dbReference type="NCBI Taxonomy" id="1037660"/>
    <lineage>
        <taxon>Eukaryota</taxon>
        <taxon>Fungi</taxon>
        <taxon>Dikarya</taxon>
        <taxon>Basidiomycota</taxon>
        <taxon>Ustilaginomycotina</taxon>
        <taxon>Exobasidiomycetes</taxon>
        <taxon>Georgefischeriales</taxon>
        <taxon>Tilletiariaceae</taxon>
        <taxon>Tilletiaria</taxon>
    </lineage>
</organism>
<reference evidence="15 16" key="1">
    <citation type="submission" date="2014-05" db="EMBL/GenBank/DDBJ databases">
        <title>Draft genome sequence of a rare smut relative, Tilletiaria anomala UBC 951.</title>
        <authorList>
            <consortium name="DOE Joint Genome Institute"/>
            <person name="Toome M."/>
            <person name="Kuo A."/>
            <person name="Henrissat B."/>
            <person name="Lipzen A."/>
            <person name="Tritt A."/>
            <person name="Yoshinaga Y."/>
            <person name="Zane M."/>
            <person name="Barry K."/>
            <person name="Grigoriev I.V."/>
            <person name="Spatafora J.W."/>
            <person name="Aimea M.C."/>
        </authorList>
    </citation>
    <scope>NUCLEOTIDE SEQUENCE [LARGE SCALE GENOMIC DNA]</scope>
    <source>
        <strain evidence="15 16">UBC 951</strain>
    </source>
</reference>
<evidence type="ECO:0000313" key="16">
    <source>
        <dbReference type="Proteomes" id="UP000027361"/>
    </source>
</evidence>
<dbReference type="OrthoDB" id="10261439at2759"/>
<evidence type="ECO:0000256" key="2">
    <source>
        <dbReference type="ARBA" id="ARBA00022448"/>
    </source>
</evidence>
<evidence type="ECO:0000259" key="14">
    <source>
        <dbReference type="Pfam" id="PF14806"/>
    </source>
</evidence>
<dbReference type="GO" id="GO:0005198">
    <property type="term" value="F:structural molecule activity"/>
    <property type="evidence" value="ECO:0007669"/>
    <property type="project" value="InterPro"/>
</dbReference>
<keyword evidence="6 10" id="KW-0653">Protein transport</keyword>
<dbReference type="STRING" id="1037660.A0A066VH23"/>
<feature type="domain" description="Coatomer beta subunit C-terminal" evidence="13">
    <location>
        <begin position="694"/>
        <end position="831"/>
    </location>
</feature>
<dbReference type="Gene3D" id="1.25.10.10">
    <property type="entry name" value="Leucine-rich Repeat Variant"/>
    <property type="match status" value="1"/>
</dbReference>
<feature type="domain" description="Coatomer beta subunit appendage platform" evidence="14">
    <location>
        <begin position="857"/>
        <end position="984"/>
    </location>
</feature>
<comment type="caution">
    <text evidence="15">The sequence shown here is derived from an EMBL/GenBank/DDBJ whole genome shotgun (WGS) entry which is preliminary data.</text>
</comment>
<keyword evidence="8 10" id="KW-0472">Membrane</keyword>
<dbReference type="GO" id="GO:0030126">
    <property type="term" value="C:COPI vesicle coat"/>
    <property type="evidence" value="ECO:0007669"/>
    <property type="project" value="InterPro"/>
</dbReference>
<evidence type="ECO:0000259" key="13">
    <source>
        <dbReference type="Pfam" id="PF07718"/>
    </source>
</evidence>
<feature type="domain" description="Clathrin/coatomer adaptor adaptin-like N-terminal" evidence="12">
    <location>
        <begin position="21"/>
        <end position="505"/>
    </location>
</feature>
<evidence type="ECO:0000256" key="6">
    <source>
        <dbReference type="ARBA" id="ARBA00022927"/>
    </source>
</evidence>
<dbReference type="PANTHER" id="PTHR10635:SF0">
    <property type="entry name" value="COATOMER SUBUNIT BETA"/>
    <property type="match status" value="1"/>
</dbReference>
<proteinExistence type="predicted"/>
<sequence length="995" mass="108599">MDAAAYTVVAASDGIDSHIATSSQELRTLLQKPDDELKLEALRTLITSTLNGHPHPTLLMPIIQYVLPSKSKAIKKMLHFYWEVCPKLDENGKLKQEMILVCNAIRNDLQHPNEYIRGSTLRFLQKIKEAELLEPLVPSILTCLEHRHSYVRKNALFCVYSVFTTPTTAALIPDAPDLMETFLAAEADSTCKRNAFIFLAHVAPEKAMVYLSGMAEQIGGADEGMQLAVIELIRKETKTGGGQGKARFVRVISELLDAPSHAVKYEAATTLATLTQSSAAIKATASALIELVVKESDNNVKLIVLDRLDALRKRHEHVIDPLVMDVLRVLSSTDMDVKRKALNIALEMVTSRNIEEVVLFLKKELMKTVGDGTPGVAVDKAATEYKQLLIQSIHACAIKFGEVASNVVHVLMEFLGDSSNSSAVDVISFVREVVEKFPDLRSSILEKLLRTFDQIKSGKVFRGALWIVGEYCESVQDVKEAMQQVRNVIGELPILAAEERALEATAAGEDEQLNGGDSTAPAAPKSSGPKVRADGTYATETAFEQVAKLDPTSSSSKPPLRSLLLLGDFYTATVLASTLVKLVMHFSAVSSDTLAVNSIRAESMLIMTSIIRVGQSSFSAAPIDEDSVERIMTCIQTLATFPAGNAGAEMQQDEDVADVFFGDTKAAYAKMIAHQEAKKAEELAKQTKIVKVQADDLLTFRQFSKKNAAEAEAEDLEKELVQATGVADSGKDDFISKLQRVIQLTGFSDPVYAEAYVHVHQFDILLDVLVVNQTAETLQNLNIEFATLGDLKLVERPSSYTLAPYNYQSIKAAIKVSSTETGVIFGNIIYEGSAPASKSQKAGSRSAVSSSGASAGESNCVVLNDIHIDIMDYIKPARCTETQFRSMWTEFEWENKVNVNTTIPTLRKYLEHMMKSTNMACLTPTASLAGECGFLSANLYARSLFGEDALANLSIEQLKDGTIQGHVRIRSKTQGIALSLGDKITLAQKGPQADD</sequence>
<evidence type="ECO:0000256" key="1">
    <source>
        <dbReference type="ARBA" id="ARBA00004255"/>
    </source>
</evidence>
<name>A0A066VH23_TILAU</name>
<evidence type="ECO:0000256" key="9">
    <source>
        <dbReference type="ARBA" id="ARBA00023329"/>
    </source>
</evidence>
<keyword evidence="5 10" id="KW-0931">ER-Golgi transport</keyword>
<evidence type="ECO:0000256" key="5">
    <source>
        <dbReference type="ARBA" id="ARBA00022892"/>
    </source>
</evidence>